<comment type="caution">
    <text evidence="1">The sequence shown here is derived from an EMBL/GenBank/DDBJ whole genome shotgun (WGS) entry which is preliminary data.</text>
</comment>
<dbReference type="EMBL" id="CAJVPY010016511">
    <property type="protein sequence ID" value="CAG8757411.1"/>
    <property type="molecule type" value="Genomic_DNA"/>
</dbReference>
<feature type="non-terminal residue" evidence="1">
    <location>
        <position position="61"/>
    </location>
</feature>
<organism evidence="1 2">
    <name type="scientific">Dentiscutata erythropus</name>
    <dbReference type="NCBI Taxonomy" id="1348616"/>
    <lineage>
        <taxon>Eukaryota</taxon>
        <taxon>Fungi</taxon>
        <taxon>Fungi incertae sedis</taxon>
        <taxon>Mucoromycota</taxon>
        <taxon>Glomeromycotina</taxon>
        <taxon>Glomeromycetes</taxon>
        <taxon>Diversisporales</taxon>
        <taxon>Gigasporaceae</taxon>
        <taxon>Dentiscutata</taxon>
    </lineage>
</organism>
<reference evidence="1" key="1">
    <citation type="submission" date="2021-06" db="EMBL/GenBank/DDBJ databases">
        <authorList>
            <person name="Kallberg Y."/>
            <person name="Tangrot J."/>
            <person name="Rosling A."/>
        </authorList>
    </citation>
    <scope>NUCLEOTIDE SEQUENCE</scope>
    <source>
        <strain evidence="1">MA453B</strain>
    </source>
</reference>
<dbReference type="Proteomes" id="UP000789405">
    <property type="component" value="Unassembled WGS sequence"/>
</dbReference>
<sequence>MLSSKTNNLDIINILDINTYSDERSEFDNFKIHVNNTSNSSSSSKTNNSDVIEVIVNNSGD</sequence>
<name>A0A9N9IZZ5_9GLOM</name>
<accession>A0A9N9IZZ5</accession>
<keyword evidence="2" id="KW-1185">Reference proteome</keyword>
<protein>
    <submittedName>
        <fullName evidence="1">9558_t:CDS:1</fullName>
    </submittedName>
</protein>
<evidence type="ECO:0000313" key="2">
    <source>
        <dbReference type="Proteomes" id="UP000789405"/>
    </source>
</evidence>
<evidence type="ECO:0000313" key="1">
    <source>
        <dbReference type="EMBL" id="CAG8757411.1"/>
    </source>
</evidence>
<gene>
    <name evidence="1" type="ORF">DERYTH_LOCUS17475</name>
</gene>
<dbReference type="AlphaFoldDB" id="A0A9N9IZZ5"/>
<proteinExistence type="predicted"/>